<reference evidence="1" key="1">
    <citation type="submission" date="2018-02" db="EMBL/GenBank/DDBJ databases">
        <title>Rhizophora mucronata_Transcriptome.</title>
        <authorList>
            <person name="Meera S.P."/>
            <person name="Sreeshan A."/>
            <person name="Augustine A."/>
        </authorList>
    </citation>
    <scope>NUCLEOTIDE SEQUENCE</scope>
    <source>
        <tissue evidence="1">Leaf</tissue>
    </source>
</reference>
<organism evidence="1">
    <name type="scientific">Rhizophora mucronata</name>
    <name type="common">Asiatic mangrove</name>
    <dbReference type="NCBI Taxonomy" id="61149"/>
    <lineage>
        <taxon>Eukaryota</taxon>
        <taxon>Viridiplantae</taxon>
        <taxon>Streptophyta</taxon>
        <taxon>Embryophyta</taxon>
        <taxon>Tracheophyta</taxon>
        <taxon>Spermatophyta</taxon>
        <taxon>Magnoliopsida</taxon>
        <taxon>eudicotyledons</taxon>
        <taxon>Gunneridae</taxon>
        <taxon>Pentapetalae</taxon>
        <taxon>rosids</taxon>
        <taxon>fabids</taxon>
        <taxon>Malpighiales</taxon>
        <taxon>Rhizophoraceae</taxon>
        <taxon>Rhizophora</taxon>
    </lineage>
</organism>
<protein>
    <submittedName>
        <fullName evidence="1">Uncharacterized protein</fullName>
    </submittedName>
</protein>
<evidence type="ECO:0000313" key="1">
    <source>
        <dbReference type="EMBL" id="MBX39157.1"/>
    </source>
</evidence>
<dbReference type="AlphaFoldDB" id="A0A2P2N9I4"/>
<proteinExistence type="predicted"/>
<accession>A0A2P2N9I4</accession>
<dbReference type="EMBL" id="GGEC01058673">
    <property type="protein sequence ID" value="MBX39157.1"/>
    <property type="molecule type" value="Transcribed_RNA"/>
</dbReference>
<name>A0A2P2N9I4_RHIMU</name>
<sequence>MKDQIRIYCFCTLIFYIQTEYEGSNYIFLRSENQLEGEQKTWRKKQIKKRKNR</sequence>